<evidence type="ECO:0000259" key="5">
    <source>
        <dbReference type="Pfam" id="PF18569"/>
    </source>
</evidence>
<evidence type="ECO:0000256" key="4">
    <source>
        <dbReference type="SAM" id="Coils"/>
    </source>
</evidence>
<organism evidence="6 7">
    <name type="scientific">Brachionus plicatilis</name>
    <name type="common">Marine rotifer</name>
    <name type="synonym">Brachionus muelleri</name>
    <dbReference type="NCBI Taxonomy" id="10195"/>
    <lineage>
        <taxon>Eukaryota</taxon>
        <taxon>Metazoa</taxon>
        <taxon>Spiralia</taxon>
        <taxon>Gnathifera</taxon>
        <taxon>Rotifera</taxon>
        <taxon>Eurotatoria</taxon>
        <taxon>Monogononta</taxon>
        <taxon>Pseudotrocha</taxon>
        <taxon>Ploima</taxon>
        <taxon>Brachionidae</taxon>
        <taxon>Brachionus</taxon>
    </lineage>
</organism>
<keyword evidence="3" id="KW-0648">Protein biosynthesis</keyword>
<dbReference type="OrthoDB" id="10395072at2759"/>
<dbReference type="InterPro" id="IPR042360">
    <property type="entry name" value="AIMP2"/>
</dbReference>
<evidence type="ECO:0000256" key="2">
    <source>
        <dbReference type="ARBA" id="ARBA00022490"/>
    </source>
</evidence>
<dbReference type="GO" id="GO:0006412">
    <property type="term" value="P:translation"/>
    <property type="evidence" value="ECO:0007669"/>
    <property type="project" value="UniProtKB-KW"/>
</dbReference>
<dbReference type="EMBL" id="REGN01011435">
    <property type="protein sequence ID" value="RMZ97397.1"/>
    <property type="molecule type" value="Genomic_DNA"/>
</dbReference>
<dbReference type="InterPro" id="IPR041503">
    <property type="entry name" value="AIMP2_thioredoxin"/>
</dbReference>
<proteinExistence type="predicted"/>
<dbReference type="PANTHER" id="PTHR13438:SF2">
    <property type="entry name" value="AMINOACYL TRNA SYNTHASE COMPLEX-INTERACTING MULTIFUNCTIONAL PROTEIN 2"/>
    <property type="match status" value="1"/>
</dbReference>
<dbReference type="Pfam" id="PF18569">
    <property type="entry name" value="Thioredoxin_16"/>
    <property type="match status" value="1"/>
</dbReference>
<reference evidence="6 7" key="1">
    <citation type="journal article" date="2018" name="Sci. Rep.">
        <title>Genomic signatures of local adaptation to the degree of environmental predictability in rotifers.</title>
        <authorList>
            <person name="Franch-Gras L."/>
            <person name="Hahn C."/>
            <person name="Garcia-Roger E.M."/>
            <person name="Carmona M.J."/>
            <person name="Serra M."/>
            <person name="Gomez A."/>
        </authorList>
    </citation>
    <scope>NUCLEOTIDE SEQUENCE [LARGE SCALE GENOMIC DNA]</scope>
    <source>
        <strain evidence="6">HYR1</strain>
    </source>
</reference>
<evidence type="ECO:0000313" key="6">
    <source>
        <dbReference type="EMBL" id="RMZ97397.1"/>
    </source>
</evidence>
<protein>
    <recommendedName>
        <fullName evidence="5">AIMP2 thioredoxin-like domain-containing protein</fullName>
    </recommendedName>
</protein>
<evidence type="ECO:0000313" key="7">
    <source>
        <dbReference type="Proteomes" id="UP000276133"/>
    </source>
</evidence>
<accession>A0A3M7PFC0</accession>
<evidence type="ECO:0000256" key="1">
    <source>
        <dbReference type="ARBA" id="ARBA00004496"/>
    </source>
</evidence>
<keyword evidence="2" id="KW-0963">Cytoplasm</keyword>
<comment type="caution">
    <text evidence="6">The sequence shown here is derived from an EMBL/GenBank/DDBJ whole genome shotgun (WGS) entry which is preliminary data.</text>
</comment>
<dbReference type="Proteomes" id="UP000276133">
    <property type="component" value="Unassembled WGS sequence"/>
</dbReference>
<dbReference type="GO" id="GO:0017101">
    <property type="term" value="C:aminoacyl-tRNA synthetase multienzyme complex"/>
    <property type="evidence" value="ECO:0007669"/>
    <property type="project" value="InterPro"/>
</dbReference>
<name>A0A3M7PFC0_BRAPC</name>
<comment type="subcellular location">
    <subcellularLocation>
        <location evidence="1">Cytoplasm</location>
    </subcellularLocation>
</comment>
<keyword evidence="7" id="KW-1185">Reference proteome</keyword>
<evidence type="ECO:0000256" key="3">
    <source>
        <dbReference type="ARBA" id="ARBA00022917"/>
    </source>
</evidence>
<feature type="domain" description="AIMP2 thioredoxin-like" evidence="5">
    <location>
        <begin position="176"/>
        <end position="271"/>
    </location>
</feature>
<dbReference type="GO" id="GO:0005737">
    <property type="term" value="C:cytoplasm"/>
    <property type="evidence" value="ECO:0007669"/>
    <property type="project" value="UniProtKB-SubCell"/>
</dbReference>
<dbReference type="AlphaFoldDB" id="A0A3M7PFC0"/>
<gene>
    <name evidence="6" type="ORF">BpHYR1_019239</name>
</gene>
<dbReference type="Gene3D" id="1.20.1050.130">
    <property type="match status" value="1"/>
</dbReference>
<sequence>MYKVKPFEDKIAISCIPTCIYKTKCYFDSTNLKFDDELAAPMADLSLVELEELTKQQDKQFRRLERLINRSNELCDDLKLSDLVIPNVKMENDEANKLEQVFEKQEALFKKIENLTLKVKQTCEEMGFKNLLGDFENMSIKSAEIKTKEKRQSFKVDLAPFKSIDRASSKLLTDRNVEDLVVYADPFAIPLELINLFDILSLNAKVFAKFHIHSSLSNGLANDLENRLLNIEDLFERLRLGLNDNRVDYDLGFTFIWRKMESNEPKLKFSNGNFTSGEGKIVDYVNELLPQAKRVSKESLKKNQASSPLLKILKSF</sequence>
<dbReference type="PANTHER" id="PTHR13438">
    <property type="entry name" value="AMINOACYL TRNA SYNTHASE COMPLEX-INTERACTING MULTIFUNCTIONAL PROTEIN"/>
    <property type="match status" value="1"/>
</dbReference>
<feature type="coiled-coil region" evidence="4">
    <location>
        <begin position="47"/>
        <end position="115"/>
    </location>
</feature>
<keyword evidence="4" id="KW-0175">Coiled coil</keyword>